<evidence type="ECO:0000313" key="5">
    <source>
        <dbReference type="EMBL" id="PIB25929.1"/>
    </source>
</evidence>
<dbReference type="SMART" id="SM00347">
    <property type="entry name" value="HTH_MARR"/>
    <property type="match status" value="1"/>
</dbReference>
<dbReference type="InterPro" id="IPR023187">
    <property type="entry name" value="Tscrpt_reg_MarR-type_CS"/>
</dbReference>
<dbReference type="PROSITE" id="PS01117">
    <property type="entry name" value="HTH_MARR_1"/>
    <property type="match status" value="1"/>
</dbReference>
<sequence length="147" mass="16496">MSDAGMRSIKQSVPIALLRAREAVMAHFRPLLAARGYTEQQWRVMRVLDEFGSIDASQLADKSALLLPSLTRILQTLEEEGAIARIKDAQDKRRTLISLTDKSRDAIAKAAESTQAAYREIEDQFGAENMNQLLDLLDKLAQVKLRK</sequence>
<gene>
    <name evidence="5" type="ORF">BFP76_13130</name>
</gene>
<evidence type="ECO:0000256" key="3">
    <source>
        <dbReference type="ARBA" id="ARBA00023163"/>
    </source>
</evidence>
<evidence type="ECO:0000256" key="1">
    <source>
        <dbReference type="ARBA" id="ARBA00023015"/>
    </source>
</evidence>
<evidence type="ECO:0000259" key="4">
    <source>
        <dbReference type="PROSITE" id="PS50995"/>
    </source>
</evidence>
<keyword evidence="3" id="KW-0804">Transcription</keyword>
<keyword evidence="1" id="KW-0805">Transcription regulation</keyword>
<dbReference type="PANTHER" id="PTHR33164">
    <property type="entry name" value="TRANSCRIPTIONAL REGULATOR, MARR FAMILY"/>
    <property type="match status" value="1"/>
</dbReference>
<dbReference type="Proteomes" id="UP000231516">
    <property type="component" value="Unassembled WGS sequence"/>
</dbReference>
<dbReference type="SUPFAM" id="SSF46785">
    <property type="entry name" value="Winged helix' DNA-binding domain"/>
    <property type="match status" value="1"/>
</dbReference>
<dbReference type="AlphaFoldDB" id="A0A2G5K9U1"/>
<dbReference type="InterPro" id="IPR000835">
    <property type="entry name" value="HTH_MarR-typ"/>
</dbReference>
<accession>A0A2G5K9U1</accession>
<dbReference type="EMBL" id="MDGM01000007">
    <property type="protein sequence ID" value="PIB25929.1"/>
    <property type="molecule type" value="Genomic_DNA"/>
</dbReference>
<dbReference type="InterPro" id="IPR012712">
    <property type="entry name" value="HpaR/FarR"/>
</dbReference>
<dbReference type="GO" id="GO:0003677">
    <property type="term" value="F:DNA binding"/>
    <property type="evidence" value="ECO:0007669"/>
    <property type="project" value="UniProtKB-KW"/>
</dbReference>
<dbReference type="GO" id="GO:0006950">
    <property type="term" value="P:response to stress"/>
    <property type="evidence" value="ECO:0007669"/>
    <property type="project" value="TreeGrafter"/>
</dbReference>
<keyword evidence="6" id="KW-1185">Reference proteome</keyword>
<organism evidence="5 6">
    <name type="scientific">Paramylibacter kogurei</name>
    <dbReference type="NCBI Taxonomy" id="1889778"/>
    <lineage>
        <taxon>Bacteria</taxon>
        <taxon>Pseudomonadati</taxon>
        <taxon>Pseudomonadota</taxon>
        <taxon>Alphaproteobacteria</taxon>
        <taxon>Rhodobacterales</taxon>
        <taxon>Paracoccaceae</taxon>
        <taxon>Paramylibacter</taxon>
    </lineage>
</organism>
<name>A0A2G5K9U1_9RHOB</name>
<evidence type="ECO:0000256" key="2">
    <source>
        <dbReference type="ARBA" id="ARBA00023125"/>
    </source>
</evidence>
<reference evidence="5 6" key="1">
    <citation type="submission" date="2016-08" db="EMBL/GenBank/DDBJ databases">
        <title>Draft genome of Amylibacter sp. strain 4G11.</title>
        <authorList>
            <person name="Wong S.-K."/>
            <person name="Hamasaki K."/>
            <person name="Yoshizawa S."/>
        </authorList>
    </citation>
    <scope>NUCLEOTIDE SEQUENCE [LARGE SCALE GENOMIC DNA]</scope>
    <source>
        <strain evidence="5 6">4G11</strain>
    </source>
</reference>
<evidence type="ECO:0000313" key="6">
    <source>
        <dbReference type="Proteomes" id="UP000231516"/>
    </source>
</evidence>
<proteinExistence type="predicted"/>
<dbReference type="GO" id="GO:0045892">
    <property type="term" value="P:negative regulation of DNA-templated transcription"/>
    <property type="evidence" value="ECO:0007669"/>
    <property type="project" value="InterPro"/>
</dbReference>
<dbReference type="GO" id="GO:0003700">
    <property type="term" value="F:DNA-binding transcription factor activity"/>
    <property type="evidence" value="ECO:0007669"/>
    <property type="project" value="InterPro"/>
</dbReference>
<dbReference type="InterPro" id="IPR036388">
    <property type="entry name" value="WH-like_DNA-bd_sf"/>
</dbReference>
<feature type="domain" description="HTH marR-type" evidence="4">
    <location>
        <begin position="10"/>
        <end position="142"/>
    </location>
</feature>
<dbReference type="OrthoDB" id="8588347at2"/>
<dbReference type="PROSITE" id="PS50995">
    <property type="entry name" value="HTH_MARR_2"/>
    <property type="match status" value="1"/>
</dbReference>
<dbReference type="PANTHER" id="PTHR33164:SF13">
    <property type="entry name" value="4-HYDROXYPHENYLACETATE CATABOLISM PROTEIN"/>
    <property type="match status" value="1"/>
</dbReference>
<dbReference type="InterPro" id="IPR039422">
    <property type="entry name" value="MarR/SlyA-like"/>
</dbReference>
<dbReference type="RefSeq" id="WP_099591674.1">
    <property type="nucleotide sequence ID" value="NZ_MDGM01000007.1"/>
</dbReference>
<dbReference type="InterPro" id="IPR036390">
    <property type="entry name" value="WH_DNA-bd_sf"/>
</dbReference>
<protein>
    <submittedName>
        <fullName evidence="5">Homoprotocatechuate degradation operon regulator, HpaR</fullName>
    </submittedName>
</protein>
<keyword evidence="2" id="KW-0238">DNA-binding</keyword>
<dbReference type="NCBIfam" id="TIGR02337">
    <property type="entry name" value="HpaR"/>
    <property type="match status" value="1"/>
</dbReference>
<dbReference type="Gene3D" id="1.10.10.10">
    <property type="entry name" value="Winged helix-like DNA-binding domain superfamily/Winged helix DNA-binding domain"/>
    <property type="match status" value="1"/>
</dbReference>
<dbReference type="Pfam" id="PF01047">
    <property type="entry name" value="MarR"/>
    <property type="match status" value="1"/>
</dbReference>
<dbReference type="PRINTS" id="PR00598">
    <property type="entry name" value="HTHMARR"/>
</dbReference>
<comment type="caution">
    <text evidence="5">The sequence shown here is derived from an EMBL/GenBank/DDBJ whole genome shotgun (WGS) entry which is preliminary data.</text>
</comment>